<dbReference type="Pfam" id="PF01408">
    <property type="entry name" value="GFO_IDH_MocA"/>
    <property type="match status" value="1"/>
</dbReference>
<sequence>MEQTVPVAWGILATGKIATSFARDLRHVPGARIAAVGSRREESARSFAAEHGGRAHASYEALVTDPEVEVVYVASPHAVHLEHARMALEAGKHVLCEKPLTLDLADAEEMVRLAREHDRFLMEAMWMACHPVIRAVVDALASGRFGTPRQVHADLGFVVPPTASPRMSDLALGAGALLDMGIYPLTFADLVLGPAEEVRAVAGLSPRGYDDDVAVVTRHAGGAVAACTASMTSCSPRLGTIATDRGLIEFDGDFHHPRAARWLPADGEPETLTGAEPVLGGGLGNEALEVARCLAAGRRESTLVPHERTLRLMRLMDDVRAQVGLEYPGRG</sequence>
<organism evidence="5 6">
    <name type="scientific">Nocardioides taihuensis</name>
    <dbReference type="NCBI Taxonomy" id="1835606"/>
    <lineage>
        <taxon>Bacteria</taxon>
        <taxon>Bacillati</taxon>
        <taxon>Actinomycetota</taxon>
        <taxon>Actinomycetes</taxon>
        <taxon>Propionibacteriales</taxon>
        <taxon>Nocardioidaceae</taxon>
        <taxon>Nocardioides</taxon>
    </lineage>
</organism>
<comment type="caution">
    <text evidence="5">The sequence shown here is derived from an EMBL/GenBank/DDBJ whole genome shotgun (WGS) entry which is preliminary data.</text>
</comment>
<dbReference type="InterPro" id="IPR000683">
    <property type="entry name" value="Gfo/Idh/MocA-like_OxRdtase_N"/>
</dbReference>
<comment type="similarity">
    <text evidence="1">Belongs to the Gfo/Idh/MocA family.</text>
</comment>
<reference evidence="6" key="1">
    <citation type="journal article" date="2019" name="Int. J. Syst. Evol. Microbiol.">
        <title>The Global Catalogue of Microorganisms (GCM) 10K type strain sequencing project: providing services to taxonomists for standard genome sequencing and annotation.</title>
        <authorList>
            <consortium name="The Broad Institute Genomics Platform"/>
            <consortium name="The Broad Institute Genome Sequencing Center for Infectious Disease"/>
            <person name="Wu L."/>
            <person name="Ma J."/>
        </authorList>
    </citation>
    <scope>NUCLEOTIDE SEQUENCE [LARGE SCALE GENOMIC DNA]</scope>
    <source>
        <strain evidence="6">DFY41</strain>
    </source>
</reference>
<dbReference type="Gene3D" id="3.40.50.720">
    <property type="entry name" value="NAD(P)-binding Rossmann-like Domain"/>
    <property type="match status" value="1"/>
</dbReference>
<dbReference type="Proteomes" id="UP001596087">
    <property type="component" value="Unassembled WGS sequence"/>
</dbReference>
<evidence type="ECO:0000259" key="3">
    <source>
        <dbReference type="Pfam" id="PF01408"/>
    </source>
</evidence>
<feature type="domain" description="GFO/IDH/MocA-like oxidoreductase" evidence="4">
    <location>
        <begin position="134"/>
        <end position="236"/>
    </location>
</feature>
<dbReference type="InterPro" id="IPR036291">
    <property type="entry name" value="NAD(P)-bd_dom_sf"/>
</dbReference>
<evidence type="ECO:0000256" key="1">
    <source>
        <dbReference type="ARBA" id="ARBA00010928"/>
    </source>
</evidence>
<dbReference type="SUPFAM" id="SSF55347">
    <property type="entry name" value="Glyceraldehyde-3-phosphate dehydrogenase-like, C-terminal domain"/>
    <property type="match status" value="1"/>
</dbReference>
<evidence type="ECO:0000313" key="6">
    <source>
        <dbReference type="Proteomes" id="UP001596087"/>
    </source>
</evidence>
<dbReference type="Pfam" id="PF22725">
    <property type="entry name" value="GFO_IDH_MocA_C3"/>
    <property type="match status" value="1"/>
</dbReference>
<dbReference type="PANTHER" id="PTHR22604">
    <property type="entry name" value="OXIDOREDUCTASES"/>
    <property type="match status" value="1"/>
</dbReference>
<dbReference type="InterPro" id="IPR050984">
    <property type="entry name" value="Gfo/Idh/MocA_domain"/>
</dbReference>
<gene>
    <name evidence="5" type="ORF">ACFPGP_03855</name>
</gene>
<name>A0ABW0BFQ6_9ACTN</name>
<dbReference type="SUPFAM" id="SSF51735">
    <property type="entry name" value="NAD(P)-binding Rossmann-fold domains"/>
    <property type="match status" value="1"/>
</dbReference>
<feature type="domain" description="Gfo/Idh/MocA-like oxidoreductase N-terminal" evidence="3">
    <location>
        <begin position="9"/>
        <end position="122"/>
    </location>
</feature>
<accession>A0ABW0BFQ6</accession>
<evidence type="ECO:0000259" key="4">
    <source>
        <dbReference type="Pfam" id="PF22725"/>
    </source>
</evidence>
<dbReference type="InterPro" id="IPR055170">
    <property type="entry name" value="GFO_IDH_MocA-like_dom"/>
</dbReference>
<dbReference type="RefSeq" id="WP_378587127.1">
    <property type="nucleotide sequence ID" value="NZ_JBHSKD010000004.1"/>
</dbReference>
<evidence type="ECO:0000313" key="5">
    <source>
        <dbReference type="EMBL" id="MFC5175793.1"/>
    </source>
</evidence>
<dbReference type="PANTHER" id="PTHR22604:SF105">
    <property type="entry name" value="TRANS-1,2-DIHYDROBENZENE-1,2-DIOL DEHYDROGENASE"/>
    <property type="match status" value="1"/>
</dbReference>
<proteinExistence type="inferred from homology"/>
<dbReference type="Gene3D" id="3.30.360.10">
    <property type="entry name" value="Dihydrodipicolinate Reductase, domain 2"/>
    <property type="match status" value="1"/>
</dbReference>
<keyword evidence="6" id="KW-1185">Reference proteome</keyword>
<protein>
    <submittedName>
        <fullName evidence="5">Gfo/Idh/MocA family protein</fullName>
    </submittedName>
</protein>
<dbReference type="EMBL" id="JBHSKD010000004">
    <property type="protein sequence ID" value="MFC5175793.1"/>
    <property type="molecule type" value="Genomic_DNA"/>
</dbReference>
<evidence type="ECO:0000256" key="2">
    <source>
        <dbReference type="ARBA" id="ARBA00023002"/>
    </source>
</evidence>
<keyword evidence="2" id="KW-0560">Oxidoreductase</keyword>